<evidence type="ECO:0000313" key="3">
    <source>
        <dbReference type="Proteomes" id="UP001597044"/>
    </source>
</evidence>
<comment type="caution">
    <text evidence="2">The sequence shown here is derived from an EMBL/GenBank/DDBJ whole genome shotgun (WGS) entry which is preliminary data.</text>
</comment>
<sequence length="416" mass="44423">MKRHFIPFAFLAMFLPQLSQAASIPTTASSRVGVVIEGAIISKTIAQGVAKTDAKVLATSSAVGALSSVLTPACYTAGWISMGYCMVLNAALPIFVALAINSSTQIMTAAEGVSLLRNPITATSGSSPSTYPELIESMGYQAERSYSYTGSNSVPMRQHFKTTVGDNGYSPITGWNEVYIYQVSNYLGTGLAVWVHLYEMNYPVGPILFNPTLPQEAVKNIPEADLPKLVTPEVLADSANTSWSKAAEQPDYQGQPYNPEDPITPADIQRELAKLPASEHPTVADYISPQLPGNVDPLTHVASTDPSTSTGGAQTINVTVDLGADPAIAEPTLEEAPTGTSIVQPLLDQLNPFRNFNLPAHASQCPVAVIEFSMFSRSFSGQIGSHCTLWEQNASLLAGVMTAFWLLSATFIFLRA</sequence>
<gene>
    <name evidence="2" type="ORF">ACFQ0F_08370</name>
</gene>
<proteinExistence type="predicted"/>
<reference evidence="3" key="1">
    <citation type="journal article" date="2019" name="Int. J. Syst. Evol. Microbiol.">
        <title>The Global Catalogue of Microorganisms (GCM) 10K type strain sequencing project: providing services to taxonomists for standard genome sequencing and annotation.</title>
        <authorList>
            <consortium name="The Broad Institute Genomics Platform"/>
            <consortium name="The Broad Institute Genome Sequencing Center for Infectious Disease"/>
            <person name="Wu L."/>
            <person name="Ma J."/>
        </authorList>
    </citation>
    <scope>NUCLEOTIDE SEQUENCE [LARGE SCALE GENOMIC DNA]</scope>
    <source>
        <strain evidence="3">CCUG 63419</strain>
    </source>
</reference>
<accession>A0ABW3HG07</accession>
<evidence type="ECO:0008006" key="4">
    <source>
        <dbReference type="Google" id="ProtNLM"/>
    </source>
</evidence>
<evidence type="ECO:0000313" key="2">
    <source>
        <dbReference type="EMBL" id="MFD0950398.1"/>
    </source>
</evidence>
<organism evidence="2 3">
    <name type="scientific">Paraperlucidibaca wandonensis</name>
    <dbReference type="NCBI Taxonomy" id="1268273"/>
    <lineage>
        <taxon>Bacteria</taxon>
        <taxon>Pseudomonadati</taxon>
        <taxon>Pseudomonadota</taxon>
        <taxon>Gammaproteobacteria</taxon>
        <taxon>Moraxellales</taxon>
        <taxon>Moraxellaceae</taxon>
        <taxon>Paraperlucidibaca</taxon>
    </lineage>
</organism>
<keyword evidence="1" id="KW-0732">Signal</keyword>
<name>A0ABW3HG07_9GAMM</name>
<keyword evidence="3" id="KW-1185">Reference proteome</keyword>
<feature type="chain" id="PRO_5047501774" description="TspB protein" evidence="1">
    <location>
        <begin position="22"/>
        <end position="416"/>
    </location>
</feature>
<dbReference type="RefSeq" id="WP_379071084.1">
    <property type="nucleotide sequence ID" value="NZ_JBHTIT010000001.1"/>
</dbReference>
<evidence type="ECO:0000256" key="1">
    <source>
        <dbReference type="SAM" id="SignalP"/>
    </source>
</evidence>
<dbReference type="Proteomes" id="UP001597044">
    <property type="component" value="Unassembled WGS sequence"/>
</dbReference>
<dbReference type="EMBL" id="JBHTIT010000001">
    <property type="protein sequence ID" value="MFD0950398.1"/>
    <property type="molecule type" value="Genomic_DNA"/>
</dbReference>
<protein>
    <recommendedName>
        <fullName evidence="4">TspB protein</fullName>
    </recommendedName>
</protein>
<feature type="signal peptide" evidence="1">
    <location>
        <begin position="1"/>
        <end position="21"/>
    </location>
</feature>